<dbReference type="Gene3D" id="3.40.50.720">
    <property type="entry name" value="NAD(P)-binding Rossmann-like Domain"/>
    <property type="match status" value="1"/>
</dbReference>
<dbReference type="PANTHER" id="PTHR43313">
    <property type="entry name" value="SHORT-CHAIN DEHYDROGENASE/REDUCTASE FAMILY 9C"/>
    <property type="match status" value="1"/>
</dbReference>
<evidence type="ECO:0000256" key="3">
    <source>
        <dbReference type="RuleBase" id="RU000363"/>
    </source>
</evidence>
<evidence type="ECO:0000256" key="2">
    <source>
        <dbReference type="ARBA" id="ARBA00023002"/>
    </source>
</evidence>
<dbReference type="InterPro" id="IPR036291">
    <property type="entry name" value="NAD(P)-bd_dom_sf"/>
</dbReference>
<proteinExistence type="evidence at transcript level"/>
<dbReference type="PRINTS" id="PR00081">
    <property type="entry name" value="GDHRDH"/>
</dbReference>
<keyword evidence="2" id="KW-0560">Oxidoreductase</keyword>
<dbReference type="PRINTS" id="PR00080">
    <property type="entry name" value="SDRFAMILY"/>
</dbReference>
<dbReference type="FunFam" id="3.40.50.720:FF:000074">
    <property type="entry name" value="Retinol dehydrogenase type 1"/>
    <property type="match status" value="1"/>
</dbReference>
<dbReference type="SUPFAM" id="SSF51735">
    <property type="entry name" value="NAD(P)-binding Rossmann-fold domains"/>
    <property type="match status" value="1"/>
</dbReference>
<dbReference type="Pfam" id="PF00106">
    <property type="entry name" value="adh_short"/>
    <property type="match status" value="1"/>
</dbReference>
<organism evidence="4">
    <name type="scientific">Callorhinchus milii</name>
    <name type="common">Ghost shark</name>
    <dbReference type="NCBI Taxonomy" id="7868"/>
    <lineage>
        <taxon>Eukaryota</taxon>
        <taxon>Metazoa</taxon>
        <taxon>Chordata</taxon>
        <taxon>Craniata</taxon>
        <taxon>Vertebrata</taxon>
        <taxon>Chondrichthyes</taxon>
        <taxon>Holocephali</taxon>
        <taxon>Chimaeriformes</taxon>
        <taxon>Callorhinchidae</taxon>
        <taxon>Callorhinchus</taxon>
    </lineage>
</organism>
<dbReference type="InterPro" id="IPR002347">
    <property type="entry name" value="SDR_fam"/>
</dbReference>
<name>V9L3H7_CALMI</name>
<dbReference type="EMBL" id="JW873478">
    <property type="protein sequence ID" value="AFP05995.1"/>
    <property type="molecule type" value="mRNA"/>
</dbReference>
<sequence>MLVYVVAVLLFLGVLYYRHRDSKRLNSVNDKHVYITGCDSGFGHRLAQRLDELGFYVLAACYTQKGAEDLKTSTSPRLKILQLDVTNSESINKAAEIVKSEVKEKGLWGLVNNAGISFPSAPSDWLTIEDYKEILAVNLIGVIEVTLSVLPLIKKARGRVVNIASIFGRLSIIGGAYCISKYGVEAFNDSLRRDMHDFGVKVLCVEPSFFKTRITRFDLVLQNTNKLWEKLSPEVKEDYGDDFVEKSMQVFMKTARTLIDPDLMKVVWCMEHALTAVHPRTRYSAGLNAKYFWIPLSYMPTVFADFVFRLAKVKPAKSVV</sequence>
<dbReference type="GO" id="GO:0016491">
    <property type="term" value="F:oxidoreductase activity"/>
    <property type="evidence" value="ECO:0007669"/>
    <property type="project" value="UniProtKB-KW"/>
</dbReference>
<evidence type="ECO:0000313" key="4">
    <source>
        <dbReference type="EMBL" id="AFP05995.1"/>
    </source>
</evidence>
<protein>
    <submittedName>
        <fullName evidence="4">Dehydrogenase/reductase (SDR family) member 9</fullName>
    </submittedName>
</protein>
<dbReference type="PROSITE" id="PS00061">
    <property type="entry name" value="ADH_SHORT"/>
    <property type="match status" value="1"/>
</dbReference>
<accession>V9L3H7</accession>
<reference evidence="4" key="1">
    <citation type="journal article" date="2014" name="Nature">
        <title>Elephant shark genome provides unique insights into gnathostome evolution.</title>
        <authorList>
            <consortium name="International Elephant Shark Genome Sequencing Consortium"/>
            <person name="Venkatesh B."/>
            <person name="Lee A.P."/>
            <person name="Ravi V."/>
            <person name="Maurya A.K."/>
            <person name="Lian M.M."/>
            <person name="Swann J.B."/>
            <person name="Ohta Y."/>
            <person name="Flajnik M.F."/>
            <person name="Sutoh Y."/>
            <person name="Kasahara M."/>
            <person name="Hoon S."/>
            <person name="Gangu V."/>
            <person name="Roy S.W."/>
            <person name="Irimia M."/>
            <person name="Korzh V."/>
            <person name="Kondrychyn I."/>
            <person name="Lim Z.W."/>
            <person name="Tay B.H."/>
            <person name="Tohari S."/>
            <person name="Kong K.W."/>
            <person name="Ho S."/>
            <person name="Lorente-Galdos B."/>
            <person name="Quilez J."/>
            <person name="Marques-Bonet T."/>
            <person name="Raney B.J."/>
            <person name="Ingham P.W."/>
            <person name="Tay A."/>
            <person name="Hillier L.W."/>
            <person name="Minx P."/>
            <person name="Boehm T."/>
            <person name="Wilson R.K."/>
            <person name="Brenner S."/>
            <person name="Warren W.C."/>
        </authorList>
    </citation>
    <scope>NUCLEOTIDE SEQUENCE</scope>
    <source>
        <tissue evidence="4">Brain</tissue>
    </source>
</reference>
<dbReference type="AlphaFoldDB" id="V9L3H7"/>
<dbReference type="InterPro" id="IPR020904">
    <property type="entry name" value="Sc_DH/Rdtase_CS"/>
</dbReference>
<dbReference type="GO" id="GO:0008202">
    <property type="term" value="P:steroid metabolic process"/>
    <property type="evidence" value="ECO:0007669"/>
    <property type="project" value="TreeGrafter"/>
</dbReference>
<comment type="similarity">
    <text evidence="1 3">Belongs to the short-chain dehydrogenases/reductases (SDR) family.</text>
</comment>
<evidence type="ECO:0000256" key="1">
    <source>
        <dbReference type="ARBA" id="ARBA00006484"/>
    </source>
</evidence>
<dbReference type="PANTHER" id="PTHR43313:SF52">
    <property type="entry name" value="DEHYDROGENASE_REDUCTASE (SDR FAMILY) MEMBER 9"/>
    <property type="match status" value="1"/>
</dbReference>